<keyword evidence="1" id="KW-0732">Signal</keyword>
<comment type="caution">
    <text evidence="2">The sequence shown here is derived from an EMBL/GenBank/DDBJ whole genome shotgun (WGS) entry which is preliminary data.</text>
</comment>
<evidence type="ECO:0008006" key="4">
    <source>
        <dbReference type="Google" id="ProtNLM"/>
    </source>
</evidence>
<organism evidence="2 3">
    <name type="scientific">Neolewinella marina</name>
    <dbReference type="NCBI Taxonomy" id="438751"/>
    <lineage>
        <taxon>Bacteria</taxon>
        <taxon>Pseudomonadati</taxon>
        <taxon>Bacteroidota</taxon>
        <taxon>Saprospiria</taxon>
        <taxon>Saprospirales</taxon>
        <taxon>Lewinellaceae</taxon>
        <taxon>Neolewinella</taxon>
    </lineage>
</organism>
<gene>
    <name evidence="2" type="ORF">CGL56_13570</name>
</gene>
<dbReference type="GO" id="GO:0004553">
    <property type="term" value="F:hydrolase activity, hydrolyzing O-glycosyl compounds"/>
    <property type="evidence" value="ECO:0007669"/>
    <property type="project" value="UniProtKB-ARBA"/>
</dbReference>
<evidence type="ECO:0000313" key="3">
    <source>
        <dbReference type="Proteomes" id="UP000226437"/>
    </source>
</evidence>
<proteinExistence type="predicted"/>
<evidence type="ECO:0000256" key="1">
    <source>
        <dbReference type="SAM" id="SignalP"/>
    </source>
</evidence>
<dbReference type="EMBL" id="PDLO01000006">
    <property type="protein sequence ID" value="PHK97838.1"/>
    <property type="molecule type" value="Genomic_DNA"/>
</dbReference>
<dbReference type="Proteomes" id="UP000226437">
    <property type="component" value="Unassembled WGS sequence"/>
</dbReference>
<keyword evidence="3" id="KW-1185">Reference proteome</keyword>
<dbReference type="SUPFAM" id="SSF49899">
    <property type="entry name" value="Concanavalin A-like lectins/glucanases"/>
    <property type="match status" value="1"/>
</dbReference>
<accession>A0A2G0CCY4</accession>
<reference evidence="2 3" key="1">
    <citation type="submission" date="2017-10" db="EMBL/GenBank/DDBJ databases">
        <title>The draft genome sequence of Lewinella marina KCTC 32374.</title>
        <authorList>
            <person name="Wang K."/>
        </authorList>
    </citation>
    <scope>NUCLEOTIDE SEQUENCE [LARGE SCALE GENOMIC DNA]</scope>
    <source>
        <strain evidence="2 3">MKG-38</strain>
    </source>
</reference>
<name>A0A2G0CCY4_9BACT</name>
<dbReference type="GO" id="GO:0005975">
    <property type="term" value="P:carbohydrate metabolic process"/>
    <property type="evidence" value="ECO:0007669"/>
    <property type="project" value="UniProtKB-ARBA"/>
</dbReference>
<feature type="signal peptide" evidence="1">
    <location>
        <begin position="1"/>
        <end position="17"/>
    </location>
</feature>
<dbReference type="RefSeq" id="WP_099107112.1">
    <property type="nucleotide sequence ID" value="NZ_JAATJF010000003.1"/>
</dbReference>
<protein>
    <recommendedName>
        <fullName evidence="4">LamG-like jellyroll fold domain-containing protein</fullName>
    </recommendedName>
</protein>
<dbReference type="Pfam" id="PF13385">
    <property type="entry name" value="Laminin_G_3"/>
    <property type="match status" value="1"/>
</dbReference>
<dbReference type="InterPro" id="IPR013320">
    <property type="entry name" value="ConA-like_dom_sf"/>
</dbReference>
<feature type="chain" id="PRO_5013672685" description="LamG-like jellyroll fold domain-containing protein" evidence="1">
    <location>
        <begin position="18"/>
        <end position="412"/>
    </location>
</feature>
<dbReference type="AlphaFoldDB" id="A0A2G0CCY4"/>
<sequence length="412" mass="44161">MRLLLLMLCSFPLSLLAQPGLGLTASYPFEGNLGDATGDATNLGVPVGAVDYNCGAQGEAIWLTAEGDYVRIPGGGSNNVNRLFDDSDFTVSLYFKPTGGGSGEQYLIAKRDSNCTNGNGFSIRYAPGSRRLTAELQEGNVTLNLTHQIDNAACWQHVTLSRDATEATLYLNRVKVASQSSSARLNLDHGGDLLIGSAACPAPGAGSFRGLIDEVRIYNRALPATEVSQLYRAPDKIVSPPAQIFLGQSVQVDLRSNCGTAFSWSPTTGVSDPAAAEPVITPSSAGRITYQVAITDDISGCVARDSFSLIVINPDSLRCNEIYLPRAFTPNGIGPESNETFGISNPFAVQELISFEIFDRNGGRMFTTADPFDRWDGSFSGRPVSPGVLLWRLVYRCEGQELVRSGGVRILR</sequence>
<dbReference type="Gene3D" id="2.60.120.200">
    <property type="match status" value="1"/>
</dbReference>
<dbReference type="OrthoDB" id="1490335at2"/>
<evidence type="ECO:0000313" key="2">
    <source>
        <dbReference type="EMBL" id="PHK97838.1"/>
    </source>
</evidence>